<keyword evidence="3" id="KW-1185">Reference proteome</keyword>
<proteinExistence type="predicted"/>
<evidence type="ECO:0000313" key="3">
    <source>
        <dbReference type="Proteomes" id="UP001234989"/>
    </source>
</evidence>
<evidence type="ECO:0000256" key="1">
    <source>
        <dbReference type="SAM" id="MobiDB-lite"/>
    </source>
</evidence>
<sequence>MLSLPVSLAPIHSSSSIGGSESDTVFAGRSSGNDFSPHSSSIPEVLLIPSSALPHSSTSIEGSDSDNFV</sequence>
<name>A0AAF0U798_SOLVR</name>
<gene>
    <name evidence="2" type="ORF">MTR67_033915</name>
</gene>
<evidence type="ECO:0000313" key="2">
    <source>
        <dbReference type="EMBL" id="WMV40530.1"/>
    </source>
</evidence>
<feature type="non-terminal residue" evidence="2">
    <location>
        <position position="69"/>
    </location>
</feature>
<dbReference type="Proteomes" id="UP001234989">
    <property type="component" value="Chromosome 8"/>
</dbReference>
<dbReference type="EMBL" id="CP133619">
    <property type="protein sequence ID" value="WMV40530.1"/>
    <property type="molecule type" value="Genomic_DNA"/>
</dbReference>
<dbReference type="AlphaFoldDB" id="A0AAF0U798"/>
<accession>A0AAF0U798</accession>
<feature type="region of interest" description="Disordered" evidence="1">
    <location>
        <begin position="1"/>
        <end position="40"/>
    </location>
</feature>
<organism evidence="2 3">
    <name type="scientific">Solanum verrucosum</name>
    <dbReference type="NCBI Taxonomy" id="315347"/>
    <lineage>
        <taxon>Eukaryota</taxon>
        <taxon>Viridiplantae</taxon>
        <taxon>Streptophyta</taxon>
        <taxon>Embryophyta</taxon>
        <taxon>Tracheophyta</taxon>
        <taxon>Spermatophyta</taxon>
        <taxon>Magnoliopsida</taxon>
        <taxon>eudicotyledons</taxon>
        <taxon>Gunneridae</taxon>
        <taxon>Pentapetalae</taxon>
        <taxon>asterids</taxon>
        <taxon>lamiids</taxon>
        <taxon>Solanales</taxon>
        <taxon>Solanaceae</taxon>
        <taxon>Solanoideae</taxon>
        <taxon>Solaneae</taxon>
        <taxon>Solanum</taxon>
    </lineage>
</organism>
<feature type="compositionally biased region" description="Polar residues" evidence="1">
    <location>
        <begin position="30"/>
        <end position="40"/>
    </location>
</feature>
<feature type="compositionally biased region" description="Low complexity" evidence="1">
    <location>
        <begin position="13"/>
        <end position="22"/>
    </location>
</feature>
<reference evidence="2" key="1">
    <citation type="submission" date="2023-08" db="EMBL/GenBank/DDBJ databases">
        <title>A de novo genome assembly of Solanum verrucosum Schlechtendal, a Mexican diploid species geographically isolated from the other diploid A-genome species in potato relatives.</title>
        <authorList>
            <person name="Hosaka K."/>
        </authorList>
    </citation>
    <scope>NUCLEOTIDE SEQUENCE</scope>
    <source>
        <tissue evidence="2">Young leaves</tissue>
    </source>
</reference>
<protein>
    <submittedName>
        <fullName evidence="2">Uncharacterized protein</fullName>
    </submittedName>
</protein>